<evidence type="ECO:0000256" key="1">
    <source>
        <dbReference type="SAM" id="Coils"/>
    </source>
</evidence>
<evidence type="ECO:0000313" key="4">
    <source>
        <dbReference type="EMBL" id="QTA90441.1"/>
    </source>
</evidence>
<dbReference type="KEGG" id="dmm:dnm_065020"/>
<proteinExistence type="evidence at protein level"/>
<evidence type="ECO:0007829" key="6">
    <source>
        <dbReference type="PDB" id="7ZOL"/>
    </source>
</evidence>
<organism evidence="4 5">
    <name type="scientific">Desulfonema magnum</name>
    <dbReference type="NCBI Taxonomy" id="45655"/>
    <lineage>
        <taxon>Bacteria</taxon>
        <taxon>Pseudomonadati</taxon>
        <taxon>Thermodesulfobacteriota</taxon>
        <taxon>Desulfobacteria</taxon>
        <taxon>Desulfobacterales</taxon>
        <taxon>Desulfococcaceae</taxon>
        <taxon>Desulfonema</taxon>
    </lineage>
</organism>
<feature type="coiled-coil region" evidence="1">
    <location>
        <begin position="95"/>
        <end position="129"/>
    </location>
</feature>
<dbReference type="PDB" id="7ZOQ">
    <property type="method" value="EM"/>
    <property type="resolution" value="3.20 A"/>
    <property type="chains" value="A=1-822"/>
</dbReference>
<reference evidence="4" key="1">
    <citation type="journal article" date="2021" name="Microb. Physiol.">
        <title>Proteogenomic Insights into the Physiology of Marine, Sulfate-Reducing, Filamentous Desulfonema limicola and Desulfonema magnum.</title>
        <authorList>
            <person name="Schnaars V."/>
            <person name="Wohlbrand L."/>
            <person name="Scheve S."/>
            <person name="Hinrichs C."/>
            <person name="Reinhardt R."/>
            <person name="Rabus R."/>
        </authorList>
    </citation>
    <scope>NUCLEOTIDE SEQUENCE</scope>
    <source>
        <strain evidence="4">4be13</strain>
    </source>
</reference>
<name>A0A975BRS1_9BACT</name>
<dbReference type="AlphaFoldDB" id="A0A975BRS1"/>
<gene>
    <name evidence="4" type="ORF">dnm_065020</name>
</gene>
<evidence type="ECO:0000256" key="2">
    <source>
        <dbReference type="SAM" id="MobiDB-lite"/>
    </source>
</evidence>
<evidence type="ECO:0007829" key="7">
    <source>
        <dbReference type="PDB" id="7ZOQ"/>
    </source>
</evidence>
<dbReference type="EMBL" id="CP061800">
    <property type="protein sequence ID" value="QTA90441.1"/>
    <property type="molecule type" value="Genomic_DNA"/>
</dbReference>
<evidence type="ECO:0000259" key="3">
    <source>
        <dbReference type="Pfam" id="PF12770"/>
    </source>
</evidence>
<accession>A0A975BRS1</accession>
<dbReference type="SMR" id="A0A975BRS1"/>
<sequence>MSSAFSGLKIPELSVDPAEVFKSDNPQLVSVLLDEFELQEQRPFFSGLIPEKQINIALKKSPQLKKLACHLLEAYEINGRRWKHADRRRVLEKAIRLLEKVSNELKGDIQKLENNVKESGKDSEELNKTREKHGEILADMGRAYLHRAKIIRPKGFTIPAKKKESLRKALDFCKEAKARHLAGLVGLEMDRCDMSDFDSENSLEKLLRDATTGVSLSKDQYYSNEYRKAEYYQMCIRLAEIEEDKHGATDEGSENNRYKRLEGILGPKKSQGKKKGKKNKKKKGTNSKSALEKIMAFEKFKVAVYLGEGKEKTHWNDFSEFLMRYPFSHPSWEDSVRFLRRLYKKGNDKWRELSVALWEIAKKNSAKTSSIHLRWYWSRQRDLYDLAFLSALEQADIAEDESVRQEKLRLAAKVADSAKNRPALTWQAMEQMADKDEALKKEIENYAQALGGGYIEQFEKTELPKNTNPQDDIPDDLKTSGLVVQFYLVHLKDYENGYALIYDGKTKKWSCEMFNFFPIWEKYLQWQSVYFDLPANQKEESADQLKALCLELGRHLYFLFDFEENRKAHEKNQDTAKENWDMLFIPHDFLHRVPIHGAIKKNGTNILLKKFNCTYFPTLPNASITPESPKSDNVAELIEYFSEHEKDYSEYFDKIEHIFDKKNRAATSQDLLDAAISPPRTLTIYCHGQSDVNNPFYSRLLLKDKLELIKLATLQEHYSGTHIFLGACETDLMPPLSAPLDEQLSMAAMFLQKGVGSVLGTLWEAYPRAVKDIVKNILSADDTQYFEKLFSLKKKISVNQKKSLYYYLCFKLYRSFDQIGKE</sequence>
<evidence type="ECO:0000313" key="5">
    <source>
        <dbReference type="Proteomes" id="UP000663722"/>
    </source>
</evidence>
<dbReference type="NCBIfam" id="NF041237">
    <property type="entry name" value="CAS_csx29_CRASP"/>
    <property type="match status" value="1"/>
</dbReference>
<dbReference type="RefSeq" id="WP_207678643.1">
    <property type="nucleotide sequence ID" value="NZ_CP061800.1"/>
</dbReference>
<reference evidence="6 7" key="2">
    <citation type="journal article" date="2023" name="Nat. Struct. Mol. Biol.">
        <title>Structural insights into the regulation of Cas7-11 by TPR-CHAT.</title>
        <authorList>
            <person name="Ekundayo B."/>
            <person name="Torre D."/>
            <person name="Beckert B."/>
            <person name="Nazarov S."/>
            <person name="Myasnikov A."/>
            <person name="Stahlberg H."/>
            <person name="Ni D."/>
        </authorList>
    </citation>
    <scope>STRUCTURE BY ELECTRON MICROSCOPY (3.03 ANGSTROMS) OF 1-151</scope>
</reference>
<dbReference type="InterPro" id="IPR024983">
    <property type="entry name" value="CHAT_dom"/>
</dbReference>
<dbReference type="Proteomes" id="UP000663722">
    <property type="component" value="Chromosome"/>
</dbReference>
<feature type="region of interest" description="Disordered" evidence="2">
    <location>
        <begin position="246"/>
        <end position="288"/>
    </location>
</feature>
<feature type="compositionally biased region" description="Basic and acidic residues" evidence="2">
    <location>
        <begin position="246"/>
        <end position="262"/>
    </location>
</feature>
<keyword evidence="1" id="KW-0175">Coiled coil</keyword>
<dbReference type="Pfam" id="PF12770">
    <property type="entry name" value="CHAT"/>
    <property type="match status" value="1"/>
</dbReference>
<keyword evidence="5" id="KW-1185">Reference proteome</keyword>
<dbReference type="PDB" id="7ZOL">
    <property type="method" value="EM"/>
    <property type="resolution" value="3.03 A"/>
    <property type="chains" value="A=1-151"/>
</dbReference>
<feature type="compositionally biased region" description="Basic residues" evidence="2">
    <location>
        <begin position="270"/>
        <end position="285"/>
    </location>
</feature>
<feature type="domain" description="CHAT" evidence="3">
    <location>
        <begin position="577"/>
        <end position="775"/>
    </location>
</feature>
<keyword evidence="6 7" id="KW-0002">3D-structure</keyword>
<protein>
    <submittedName>
        <fullName evidence="4">CHAT domain-containing protein</fullName>
    </submittedName>
</protein>